<reference evidence="3" key="1">
    <citation type="journal article" date="2015" name="Proc. Natl. Acad. Sci. U.S.A.">
        <title>Genome sequencing of adzuki bean (Vigna angularis) provides insight into high starch and low fat accumulation and domestication.</title>
        <authorList>
            <person name="Yang K."/>
            <person name="Tian Z."/>
            <person name="Chen C."/>
            <person name="Luo L."/>
            <person name="Zhao B."/>
            <person name="Wang Z."/>
            <person name="Yu L."/>
            <person name="Li Y."/>
            <person name="Sun Y."/>
            <person name="Li W."/>
            <person name="Chen Y."/>
            <person name="Li Y."/>
            <person name="Zhang Y."/>
            <person name="Ai D."/>
            <person name="Zhao J."/>
            <person name="Shang C."/>
            <person name="Ma Y."/>
            <person name="Wu B."/>
            <person name="Wang M."/>
            <person name="Gao L."/>
            <person name="Sun D."/>
            <person name="Zhang P."/>
            <person name="Guo F."/>
            <person name="Wang W."/>
            <person name="Li Y."/>
            <person name="Wang J."/>
            <person name="Varshney R.K."/>
            <person name="Wang J."/>
            <person name="Ling H.Q."/>
            <person name="Wan P."/>
        </authorList>
    </citation>
    <scope>NUCLEOTIDE SEQUENCE</scope>
    <source>
        <strain evidence="3">cv. Jingnong 6</strain>
    </source>
</reference>
<name>A0A0L9UI34_PHAAN</name>
<proteinExistence type="predicted"/>
<accession>A0A0L9UI34</accession>
<evidence type="ECO:0000313" key="3">
    <source>
        <dbReference type="Proteomes" id="UP000053144"/>
    </source>
</evidence>
<dbReference type="Proteomes" id="UP000053144">
    <property type="component" value="Chromosome 5"/>
</dbReference>
<sequence length="470" mass="53184">MTLVLKRPKFSPSYGINVRPLHSSDVRPRAFVIWFSERSQSARQFVCTSVHTARPLVNSHVRAFQPHSTILVNERSNTARISISANVQIPLDKPCDRHSRVERPNRPHANDVRSVRANRSAIRLSSVRLFAHHRHSVPSARPHVLLNRSTITARPRFCIRTLDTQCGRAFKQQPLVLVFVSERSTLIVDERSNSRPFVLTLRKRTLDIQCGRAFKHQPFVLARLERSTTTVDERFKQSAVRPSSMDSNARHSMWTSVQTVDRPSSSFGSERLTIPVDERSCNQSFVLALWTLSLDNAFGRAFKKSVVHPRFERSTIPVDERSRNQSFVLALCIRALDNPDRSSSRPFGLLLVSTPRQFLCTSVQVLHSSIRPFIPTTFVLLGYIVRSLDLIDARLGAFVASLNIDAKQSAVRSFGLTGVRAPAVHPEALLDLVDVRPRTPRRIEQRDTLPLVDVRPRTPRPSNLGDHPLA</sequence>
<organism evidence="2 3">
    <name type="scientific">Phaseolus angularis</name>
    <name type="common">Azuki bean</name>
    <name type="synonym">Vigna angularis</name>
    <dbReference type="NCBI Taxonomy" id="3914"/>
    <lineage>
        <taxon>Eukaryota</taxon>
        <taxon>Viridiplantae</taxon>
        <taxon>Streptophyta</taxon>
        <taxon>Embryophyta</taxon>
        <taxon>Tracheophyta</taxon>
        <taxon>Spermatophyta</taxon>
        <taxon>Magnoliopsida</taxon>
        <taxon>eudicotyledons</taxon>
        <taxon>Gunneridae</taxon>
        <taxon>Pentapetalae</taxon>
        <taxon>rosids</taxon>
        <taxon>fabids</taxon>
        <taxon>Fabales</taxon>
        <taxon>Fabaceae</taxon>
        <taxon>Papilionoideae</taxon>
        <taxon>50 kb inversion clade</taxon>
        <taxon>NPAAA clade</taxon>
        <taxon>indigoferoid/millettioid clade</taxon>
        <taxon>Phaseoleae</taxon>
        <taxon>Vigna</taxon>
    </lineage>
</organism>
<feature type="region of interest" description="Disordered" evidence="1">
    <location>
        <begin position="446"/>
        <end position="470"/>
    </location>
</feature>
<dbReference type="AlphaFoldDB" id="A0A0L9UI34"/>
<dbReference type="EMBL" id="CM003375">
    <property type="protein sequence ID" value="KOM42540.1"/>
    <property type="molecule type" value="Genomic_DNA"/>
</dbReference>
<gene>
    <name evidence="2" type="ORF">LR48_Vigan05g014400</name>
</gene>
<protein>
    <submittedName>
        <fullName evidence="2">Uncharacterized protein</fullName>
    </submittedName>
</protein>
<evidence type="ECO:0000313" key="2">
    <source>
        <dbReference type="EMBL" id="KOM42540.1"/>
    </source>
</evidence>
<evidence type="ECO:0000256" key="1">
    <source>
        <dbReference type="SAM" id="MobiDB-lite"/>
    </source>
</evidence>
<dbReference type="Gramene" id="KOM42540">
    <property type="protein sequence ID" value="KOM42540"/>
    <property type="gene ID" value="LR48_Vigan05g014400"/>
</dbReference>